<dbReference type="GO" id="GO:0005795">
    <property type="term" value="C:Golgi stack"/>
    <property type="evidence" value="ECO:0007669"/>
    <property type="project" value="TreeGrafter"/>
</dbReference>
<dbReference type="GO" id="GO:0043001">
    <property type="term" value="P:Golgi to plasma membrane protein transport"/>
    <property type="evidence" value="ECO:0007669"/>
    <property type="project" value="TreeGrafter"/>
</dbReference>
<evidence type="ECO:0000256" key="16">
    <source>
        <dbReference type="ARBA" id="ARBA00056429"/>
    </source>
</evidence>
<dbReference type="Gene3D" id="3.40.50.300">
    <property type="entry name" value="P-loop containing nucleotide triphosphate hydrolases"/>
    <property type="match status" value="2"/>
</dbReference>
<dbReference type="InterPro" id="IPR009010">
    <property type="entry name" value="Asp_de-COase-like_dom_sf"/>
</dbReference>
<reference evidence="20" key="1">
    <citation type="journal article" date="2014" name="PLoS ONE">
        <title>Transcriptome-Based Identification of ABC Transporters in the Western Tarnished Plant Bug Lygus hesperus.</title>
        <authorList>
            <person name="Hull J.J."/>
            <person name="Chaney K."/>
            <person name="Geib S.M."/>
            <person name="Fabrick J.A."/>
            <person name="Brent C.S."/>
            <person name="Walsh D."/>
            <person name="Lavine L.C."/>
        </authorList>
    </citation>
    <scope>NUCLEOTIDE SEQUENCE</scope>
</reference>
<reference evidence="20" key="2">
    <citation type="submission" date="2014-07" db="EMBL/GenBank/DDBJ databases">
        <authorList>
            <person name="Hull J."/>
        </authorList>
    </citation>
    <scope>NUCLEOTIDE SEQUENCE</scope>
</reference>
<keyword evidence="14 17" id="KW-0653">Protein transport</keyword>
<dbReference type="InterPro" id="IPR027417">
    <property type="entry name" value="P-loop_NTPase"/>
</dbReference>
<keyword evidence="7 17" id="KW-0479">Metal-binding</keyword>
<gene>
    <name evidence="20" type="primary">comt_3</name>
    <name evidence="22" type="synonym">comt_1</name>
    <name evidence="21" type="synonym">comt_2</name>
    <name evidence="22" type="ORF">CM83_92556</name>
    <name evidence="21" type="ORF">CM83_92561</name>
    <name evidence="20" type="ORF">CM83_92571</name>
</gene>
<keyword evidence="9 17" id="KW-0547">Nucleotide-binding</keyword>
<dbReference type="SUPFAM" id="SSF50692">
    <property type="entry name" value="ADC-like"/>
    <property type="match status" value="1"/>
</dbReference>
<keyword evidence="13 17" id="KW-0931">ER-Golgi transport</keyword>
<dbReference type="InterPro" id="IPR029067">
    <property type="entry name" value="CDC48_domain_2-like_sf"/>
</dbReference>
<dbReference type="InterPro" id="IPR039812">
    <property type="entry name" value="Vesicle-fus_ATPase"/>
</dbReference>
<feature type="domain" description="AAA+ ATPase" evidence="18">
    <location>
        <begin position="542"/>
        <end position="678"/>
    </location>
</feature>
<dbReference type="AlphaFoldDB" id="A0A0A9WYG7"/>
<dbReference type="InterPro" id="IPR054419">
    <property type="entry name" value="NSF_ATPase_lid"/>
</dbReference>
<dbReference type="InterPro" id="IPR041569">
    <property type="entry name" value="AAA_lid_3"/>
</dbReference>
<evidence type="ECO:0000256" key="14">
    <source>
        <dbReference type="ARBA" id="ARBA00022927"/>
    </source>
</evidence>
<evidence type="ECO:0000256" key="15">
    <source>
        <dbReference type="ARBA" id="ARBA00048883"/>
    </source>
</evidence>
<comment type="cofactor">
    <cofactor evidence="17">
        <name>Mg(2+)</name>
        <dbReference type="ChEBI" id="CHEBI:18420"/>
    </cofactor>
    <text evidence="17">Binds 1 Mg(2+) ion per subunit.</text>
</comment>
<dbReference type="FunFam" id="1.10.8.60:FF:000026">
    <property type="entry name" value="vesicle-fusing ATPase isoform X1"/>
    <property type="match status" value="1"/>
</dbReference>
<dbReference type="FunFam" id="3.40.50.300:FF:000166">
    <property type="entry name" value="vesicle-fusing ATPase isoform X1"/>
    <property type="match status" value="1"/>
</dbReference>
<dbReference type="InterPro" id="IPR004201">
    <property type="entry name" value="Cdc48_dom2"/>
</dbReference>
<evidence type="ECO:0000256" key="12">
    <source>
        <dbReference type="ARBA" id="ARBA00022842"/>
    </source>
</evidence>
<dbReference type="GO" id="GO:0046872">
    <property type="term" value="F:metal ion binding"/>
    <property type="evidence" value="ECO:0007669"/>
    <property type="project" value="UniProtKB-UniRule"/>
</dbReference>
<evidence type="ECO:0000256" key="2">
    <source>
        <dbReference type="ARBA" id="ARBA00006914"/>
    </source>
</evidence>
<dbReference type="EC" id="3.6.4.6" evidence="4 17"/>
<dbReference type="SMART" id="SM00382">
    <property type="entry name" value="AAA"/>
    <property type="match status" value="2"/>
</dbReference>
<evidence type="ECO:0000256" key="17">
    <source>
        <dbReference type="RuleBase" id="RU367045"/>
    </source>
</evidence>
<dbReference type="FunFam" id="1.10.8.60:FF:000031">
    <property type="entry name" value="vesicle-fusing ATPase isoform X1"/>
    <property type="match status" value="1"/>
</dbReference>
<organism evidence="20">
    <name type="scientific">Lygus hesperus</name>
    <name type="common">Western plant bug</name>
    <dbReference type="NCBI Taxonomy" id="30085"/>
    <lineage>
        <taxon>Eukaryota</taxon>
        <taxon>Metazoa</taxon>
        <taxon>Ecdysozoa</taxon>
        <taxon>Arthropoda</taxon>
        <taxon>Hexapoda</taxon>
        <taxon>Insecta</taxon>
        <taxon>Pterygota</taxon>
        <taxon>Neoptera</taxon>
        <taxon>Paraneoptera</taxon>
        <taxon>Hemiptera</taxon>
        <taxon>Heteroptera</taxon>
        <taxon>Panheteroptera</taxon>
        <taxon>Cimicomorpha</taxon>
        <taxon>Miridae</taxon>
        <taxon>Mirini</taxon>
        <taxon>Lygus</taxon>
    </lineage>
</organism>
<evidence type="ECO:0000256" key="1">
    <source>
        <dbReference type="ARBA" id="ARBA00004496"/>
    </source>
</evidence>
<dbReference type="FunFam" id="3.40.50.300:FF:000187">
    <property type="entry name" value="Vesicular-fusion ATPase SEC18"/>
    <property type="match status" value="1"/>
</dbReference>
<dbReference type="SUPFAM" id="SSF52540">
    <property type="entry name" value="P-loop containing nucleoside triphosphate hydrolases"/>
    <property type="match status" value="2"/>
</dbReference>
<evidence type="ECO:0000256" key="3">
    <source>
        <dbReference type="ARBA" id="ARBA00011643"/>
    </source>
</evidence>
<name>A0A0A9WYG7_LYGHE</name>
<dbReference type="SUPFAM" id="SSF54585">
    <property type="entry name" value="Cdc48 domain 2-like"/>
    <property type="match status" value="1"/>
</dbReference>
<evidence type="ECO:0000256" key="7">
    <source>
        <dbReference type="ARBA" id="ARBA00022723"/>
    </source>
</evidence>
<dbReference type="FunFam" id="2.40.40.20:FF:000012">
    <property type="entry name" value="Vesicle-fusing ATPase protein"/>
    <property type="match status" value="1"/>
</dbReference>
<dbReference type="GO" id="GO:0035494">
    <property type="term" value="P:SNARE complex disassembly"/>
    <property type="evidence" value="ECO:0007669"/>
    <property type="project" value="InterPro"/>
</dbReference>
<evidence type="ECO:0000256" key="11">
    <source>
        <dbReference type="ARBA" id="ARBA00022840"/>
    </source>
</evidence>
<dbReference type="Pfam" id="PF00004">
    <property type="entry name" value="AAA"/>
    <property type="match status" value="2"/>
</dbReference>
<dbReference type="InterPro" id="IPR003959">
    <property type="entry name" value="ATPase_AAA_core"/>
</dbReference>
<evidence type="ECO:0000256" key="6">
    <source>
        <dbReference type="ARBA" id="ARBA00022490"/>
    </source>
</evidence>
<evidence type="ECO:0000313" key="20">
    <source>
        <dbReference type="EMBL" id="JAG12789.1"/>
    </source>
</evidence>
<protein>
    <recommendedName>
        <fullName evidence="4 17">Vesicle-fusing ATPase</fullName>
        <ecNumber evidence="4 17">3.6.4.6</ecNumber>
    </recommendedName>
</protein>
<evidence type="ECO:0000256" key="5">
    <source>
        <dbReference type="ARBA" id="ARBA00022448"/>
    </source>
</evidence>
<dbReference type="Gene3D" id="3.10.330.10">
    <property type="match status" value="1"/>
</dbReference>
<evidence type="ECO:0000256" key="4">
    <source>
        <dbReference type="ARBA" id="ARBA00012674"/>
    </source>
</evidence>
<keyword evidence="11 17" id="KW-0067">ATP-binding</keyword>
<keyword evidence="8" id="KW-0677">Repeat</keyword>
<comment type="function">
    <text evidence="16 17">Required for vesicle-mediated transport. Catalyzes the fusion of transport vesicles within the Golgi cisternae. Is also required for transport from the endoplasmic reticulum to the Golgi stack. Seems to function as a fusion protein required for the delivery of cargo proteins to all compartments of the Golgi stack independent of vesicle origin.</text>
</comment>
<dbReference type="InterPro" id="IPR003593">
    <property type="entry name" value="AAA+_ATPase"/>
</dbReference>
<accession>A0A0A9WYG7</accession>
<dbReference type="Pfam" id="PF21964">
    <property type="entry name" value="NSF_ATPase_lid"/>
    <property type="match status" value="1"/>
</dbReference>
<dbReference type="PANTHER" id="PTHR23078:SF3">
    <property type="entry name" value="VESICLE-FUSING ATPASE"/>
    <property type="match status" value="1"/>
</dbReference>
<evidence type="ECO:0000256" key="13">
    <source>
        <dbReference type="ARBA" id="ARBA00022892"/>
    </source>
</evidence>
<dbReference type="EMBL" id="GBHO01002606">
    <property type="protein sequence ID" value="JAG40998.1"/>
    <property type="molecule type" value="Transcribed_RNA"/>
</dbReference>
<dbReference type="GO" id="GO:0005524">
    <property type="term" value="F:ATP binding"/>
    <property type="evidence" value="ECO:0007669"/>
    <property type="project" value="UniProtKB-UniRule"/>
</dbReference>
<sequence>MVNLKAVKCPTDELSYTNCVYGSPMDFTQDIQYVEVFTSQNTSYVFKLATHPEVPKGALGFNYTGRKWAEVSVNQNLEVKPFHFSPTATAQCLNSMTLEADYFLKKHANATETFDADKMAQQFHFQFTNYPFTVGQEIAVNYMDIEKEREKVLLLKIVSLEAADMTAIKAGQDAKTIKTRMGRCLGDTLIIFNKKEGSPLNLVGKARGKETRVSIINPSWDFGKMGIGGLDAEFNAIFRRAFASRVFPPEVVEQLGCKHVKGILLYGPPGTGKTLMARQIGKMLNAREPKIVNGPQILDKYVGESEANVRRLFAEAEEEEKRLGPNSGLHIIILDEMDAICKARGSTGGNTGVHDTVVNQLLAKIDGVDQLNNILIIGMTNRRDMIDEALLRPGRLEVQMEIGLPNEHGRVQILKIHTNKMYEFDKIAPDVDIKELGALTKNFSGAELEGLVRAAQSTAMNRLIKAASKVEVDPEAMKKLRIERGDFLHALENDIKPAFGTSGEALENFLRRGIINWGHPVAGILEDGGLLSQQARSTETSGLVSVLLEGPPNAGKTALAAMLAKNSDFPFVKVCSPEDMVGFTEQAKCMMIRKVFDDAYRSSLSCILVDNIERLLDYGPIGPRYSNLTLQALLVLLKKQPPLGRKLLILCTTSRKQVLEDMEMLSGFTAVLHVPNLNKPEHLIAVLEESHVFNPKQLQMISKKVHGQRVFIGIRKLLALVDLVRQTDEESRVRKFLTKMEEEGCLGETGIN</sequence>
<evidence type="ECO:0000256" key="8">
    <source>
        <dbReference type="ARBA" id="ARBA00022737"/>
    </source>
</evidence>
<comment type="similarity">
    <text evidence="2 17">Belongs to the AAA ATPase family.</text>
</comment>
<dbReference type="InterPro" id="IPR003960">
    <property type="entry name" value="ATPase_AAA_CS"/>
</dbReference>
<dbReference type="InterPro" id="IPR003338">
    <property type="entry name" value="CDC4_N-term_subdom"/>
</dbReference>
<evidence type="ECO:0000256" key="9">
    <source>
        <dbReference type="ARBA" id="ARBA00022741"/>
    </source>
</evidence>
<dbReference type="Gene3D" id="1.10.8.60">
    <property type="match status" value="2"/>
</dbReference>
<proteinExistence type="inferred from homology"/>
<dbReference type="GO" id="GO:0006891">
    <property type="term" value="P:intra-Golgi vesicle-mediated transport"/>
    <property type="evidence" value="ECO:0007669"/>
    <property type="project" value="TreeGrafter"/>
</dbReference>
<dbReference type="GO" id="GO:0016887">
    <property type="term" value="F:ATP hydrolysis activity"/>
    <property type="evidence" value="ECO:0007669"/>
    <property type="project" value="InterPro"/>
</dbReference>
<comment type="subcellular location">
    <subcellularLocation>
        <location evidence="1 17">Cytoplasm</location>
    </subcellularLocation>
</comment>
<dbReference type="EMBL" id="GBHO01030815">
    <property type="protein sequence ID" value="JAG12789.1"/>
    <property type="molecule type" value="Transcribed_RNA"/>
</dbReference>
<keyword evidence="5 17" id="KW-0813">Transport</keyword>
<dbReference type="Pfam" id="PF02933">
    <property type="entry name" value="CDC48_2"/>
    <property type="match status" value="1"/>
</dbReference>
<dbReference type="PANTHER" id="PTHR23078">
    <property type="entry name" value="VESICULAR-FUSION PROTEIN NSF"/>
    <property type="match status" value="1"/>
</dbReference>
<evidence type="ECO:0000313" key="22">
    <source>
        <dbReference type="EMBL" id="JAG41003.1"/>
    </source>
</evidence>
<feature type="domain" description="AAA+ ATPase" evidence="18">
    <location>
        <begin position="259"/>
        <end position="406"/>
    </location>
</feature>
<evidence type="ECO:0000259" key="18">
    <source>
        <dbReference type="SMART" id="SM00382"/>
    </source>
</evidence>
<dbReference type="Pfam" id="PF17862">
    <property type="entry name" value="AAA_lid_3"/>
    <property type="match status" value="1"/>
</dbReference>
<dbReference type="PROSITE" id="PS00674">
    <property type="entry name" value="AAA"/>
    <property type="match status" value="1"/>
</dbReference>
<keyword evidence="6 17" id="KW-0963">Cytoplasm</keyword>
<evidence type="ECO:0000256" key="10">
    <source>
        <dbReference type="ARBA" id="ARBA00022801"/>
    </source>
</evidence>
<comment type="catalytic activity">
    <reaction evidence="15 17">
        <text>ATP + H2O = ADP + phosphate + H(+)</text>
        <dbReference type="Rhea" id="RHEA:13065"/>
        <dbReference type="ChEBI" id="CHEBI:15377"/>
        <dbReference type="ChEBI" id="CHEBI:15378"/>
        <dbReference type="ChEBI" id="CHEBI:30616"/>
        <dbReference type="ChEBI" id="CHEBI:43474"/>
        <dbReference type="ChEBI" id="CHEBI:456216"/>
        <dbReference type="EC" id="3.6.4.6"/>
    </reaction>
</comment>
<evidence type="ECO:0000313" key="21">
    <source>
        <dbReference type="EMBL" id="JAG40998.1"/>
    </source>
</evidence>
<keyword evidence="12 17" id="KW-0460">Magnesium</keyword>
<feature type="domain" description="CDC48 N-terminal subdomain" evidence="19">
    <location>
        <begin position="3"/>
        <end position="85"/>
    </location>
</feature>
<dbReference type="CDD" id="cd19504">
    <property type="entry name" value="RecA-like_NSF-SEC18_r1-like"/>
    <property type="match status" value="1"/>
</dbReference>
<evidence type="ECO:0000259" key="19">
    <source>
        <dbReference type="SMART" id="SM01073"/>
    </source>
</evidence>
<comment type="subunit">
    <text evidence="3">Homohexamer.</text>
</comment>
<dbReference type="EMBL" id="GBHO01002601">
    <property type="protein sequence ID" value="JAG41003.1"/>
    <property type="molecule type" value="Transcribed_RNA"/>
</dbReference>
<keyword evidence="10 17" id="KW-0378">Hydrolase</keyword>
<dbReference type="SMART" id="SM01073">
    <property type="entry name" value="CDC48_N"/>
    <property type="match status" value="1"/>
</dbReference>
<dbReference type="Gene3D" id="2.40.40.20">
    <property type="match status" value="1"/>
</dbReference>